<organism evidence="1">
    <name type="scientific">Arundo donax</name>
    <name type="common">Giant reed</name>
    <name type="synonym">Donax arundinaceus</name>
    <dbReference type="NCBI Taxonomy" id="35708"/>
    <lineage>
        <taxon>Eukaryota</taxon>
        <taxon>Viridiplantae</taxon>
        <taxon>Streptophyta</taxon>
        <taxon>Embryophyta</taxon>
        <taxon>Tracheophyta</taxon>
        <taxon>Spermatophyta</taxon>
        <taxon>Magnoliopsida</taxon>
        <taxon>Liliopsida</taxon>
        <taxon>Poales</taxon>
        <taxon>Poaceae</taxon>
        <taxon>PACMAD clade</taxon>
        <taxon>Arundinoideae</taxon>
        <taxon>Arundineae</taxon>
        <taxon>Arundo</taxon>
    </lineage>
</organism>
<protein>
    <submittedName>
        <fullName evidence="1">Uncharacterized protein</fullName>
    </submittedName>
</protein>
<sequence>MSCMKCKYHGMPGNTVYSYISSSKHLNKRSSPCEGSNVKTLVMLSCPYDHLKLIII</sequence>
<reference evidence="1" key="2">
    <citation type="journal article" date="2015" name="Data Brief">
        <title>Shoot transcriptome of the giant reed, Arundo donax.</title>
        <authorList>
            <person name="Barrero R.A."/>
            <person name="Guerrero F.D."/>
            <person name="Moolhuijzen P."/>
            <person name="Goolsby J.A."/>
            <person name="Tidwell J."/>
            <person name="Bellgard S.E."/>
            <person name="Bellgard M.I."/>
        </authorList>
    </citation>
    <scope>NUCLEOTIDE SEQUENCE</scope>
    <source>
        <tissue evidence="1">Shoot tissue taken approximately 20 cm above the soil surface</tissue>
    </source>
</reference>
<name>A0A0A9GZX6_ARUDO</name>
<dbReference type="AlphaFoldDB" id="A0A0A9GZX6"/>
<dbReference type="EMBL" id="GBRH01171738">
    <property type="protein sequence ID" value="JAE26158.1"/>
    <property type="molecule type" value="Transcribed_RNA"/>
</dbReference>
<proteinExistence type="predicted"/>
<reference evidence="1" key="1">
    <citation type="submission" date="2014-09" db="EMBL/GenBank/DDBJ databases">
        <authorList>
            <person name="Magalhaes I.L.F."/>
            <person name="Oliveira U."/>
            <person name="Santos F.R."/>
            <person name="Vidigal T.H.D.A."/>
            <person name="Brescovit A.D."/>
            <person name="Santos A.J."/>
        </authorList>
    </citation>
    <scope>NUCLEOTIDE SEQUENCE</scope>
    <source>
        <tissue evidence="1">Shoot tissue taken approximately 20 cm above the soil surface</tissue>
    </source>
</reference>
<accession>A0A0A9GZX6</accession>
<evidence type="ECO:0000313" key="1">
    <source>
        <dbReference type="EMBL" id="JAE26158.1"/>
    </source>
</evidence>